<name>E6PF62_9ZZZZ</name>
<dbReference type="EMBL" id="CABL01000005">
    <property type="protein sequence ID" value="CBH75098.1"/>
    <property type="molecule type" value="Genomic_DNA"/>
</dbReference>
<sequence length="200" mass="21146">MTLLFLCALAALVVDARIRTALLGYVLFTGIALSFSYPGLGDMRAFAVFVVLAFVKLVAGPVSILWLEKHRGLRNDLRPSFPLGGRIAIVLLALGLAHLAGRLPAFSGIHNVGLVFFALATSIAVVIAHRSLIANAIGLLALGSTVSLAAVVFVPHVPMSAELADTFDAVLATLVGLTIAREIARENPELDVRGMRELRG</sequence>
<gene>
    <name evidence="2" type="ORF">CARN1_0273</name>
</gene>
<evidence type="ECO:0000256" key="1">
    <source>
        <dbReference type="SAM" id="Phobius"/>
    </source>
</evidence>
<reference evidence="2" key="1">
    <citation type="submission" date="2009-10" db="EMBL/GenBank/DDBJ databases">
        <title>Diversity of trophic interactions inside an arsenic-rich microbial ecosystem.</title>
        <authorList>
            <person name="Bertin P.N."/>
            <person name="Heinrich-Salmeron A."/>
            <person name="Pelletier E."/>
            <person name="Goulhen-Chollet F."/>
            <person name="Arsene-Ploetze F."/>
            <person name="Gallien S."/>
            <person name="Calteau A."/>
            <person name="Vallenet D."/>
            <person name="Casiot C."/>
            <person name="Chane-Woon-Ming B."/>
            <person name="Giloteaux L."/>
            <person name="Barakat M."/>
            <person name="Bonnefoy V."/>
            <person name="Bruneel O."/>
            <person name="Chandler M."/>
            <person name="Cleiss J."/>
            <person name="Duran R."/>
            <person name="Elbaz-Poulichet F."/>
            <person name="Fonknechten N."/>
            <person name="Lauga B."/>
            <person name="Mornico D."/>
            <person name="Ortet P."/>
            <person name="Schaeffer C."/>
            <person name="Siguier P."/>
            <person name="Alexander Thil Smith A."/>
            <person name="Van Dorsselaer A."/>
            <person name="Weissenbach J."/>
            <person name="Medigue C."/>
            <person name="Le Paslier D."/>
        </authorList>
    </citation>
    <scope>NUCLEOTIDE SEQUENCE</scope>
</reference>
<dbReference type="AlphaFoldDB" id="E6PF62"/>
<keyword evidence="1" id="KW-0472">Membrane</keyword>
<accession>E6PF62</accession>
<proteinExistence type="predicted"/>
<evidence type="ECO:0000313" key="2">
    <source>
        <dbReference type="EMBL" id="CBH75098.1"/>
    </source>
</evidence>
<protein>
    <submittedName>
        <fullName evidence="2">Uncharacterized protein</fullName>
    </submittedName>
</protein>
<feature type="transmembrane region" description="Helical" evidence="1">
    <location>
        <begin position="105"/>
        <end position="127"/>
    </location>
</feature>
<organism evidence="2">
    <name type="scientific">mine drainage metagenome</name>
    <dbReference type="NCBI Taxonomy" id="410659"/>
    <lineage>
        <taxon>unclassified sequences</taxon>
        <taxon>metagenomes</taxon>
        <taxon>ecological metagenomes</taxon>
    </lineage>
</organism>
<feature type="transmembrane region" description="Helical" evidence="1">
    <location>
        <begin position="79"/>
        <end position="99"/>
    </location>
</feature>
<keyword evidence="1" id="KW-1133">Transmembrane helix</keyword>
<comment type="caution">
    <text evidence="2">The sequence shown here is derived from an EMBL/GenBank/DDBJ whole genome shotgun (WGS) entry which is preliminary data.</text>
</comment>
<keyword evidence="1" id="KW-0812">Transmembrane</keyword>
<feature type="transmembrane region" description="Helical" evidence="1">
    <location>
        <begin position="132"/>
        <end position="154"/>
    </location>
</feature>
<feature type="transmembrane region" description="Helical" evidence="1">
    <location>
        <begin position="44"/>
        <end position="67"/>
    </location>
</feature>